<dbReference type="Pfam" id="PF22619">
    <property type="entry name" value="DNA_polI_exo1"/>
    <property type="match status" value="1"/>
</dbReference>
<dbReference type="InterPro" id="IPR020045">
    <property type="entry name" value="DNA_polI_H3TH"/>
</dbReference>
<dbReference type="Pfam" id="PF00476">
    <property type="entry name" value="DNA_pol_A"/>
    <property type="match status" value="1"/>
</dbReference>
<evidence type="ECO:0000256" key="7">
    <source>
        <dbReference type="ARBA" id="ARBA00023125"/>
    </source>
</evidence>
<comment type="catalytic activity">
    <reaction evidence="9 11">
        <text>DNA(n) + a 2'-deoxyribonucleoside 5'-triphosphate = DNA(n+1) + diphosphate</text>
        <dbReference type="Rhea" id="RHEA:22508"/>
        <dbReference type="Rhea" id="RHEA-COMP:17339"/>
        <dbReference type="Rhea" id="RHEA-COMP:17340"/>
        <dbReference type="ChEBI" id="CHEBI:33019"/>
        <dbReference type="ChEBI" id="CHEBI:61560"/>
        <dbReference type="ChEBI" id="CHEBI:173112"/>
        <dbReference type="EC" id="2.7.7.7"/>
    </reaction>
</comment>
<dbReference type="Gene3D" id="1.20.1060.10">
    <property type="entry name" value="Taq DNA Polymerase, Chain T, domain 4"/>
    <property type="match status" value="1"/>
</dbReference>
<dbReference type="InterPro" id="IPR036279">
    <property type="entry name" value="5-3_exonuclease_C_sf"/>
</dbReference>
<keyword evidence="15" id="KW-1185">Reference proteome</keyword>
<dbReference type="InterPro" id="IPR018320">
    <property type="entry name" value="DNA_polymerase_1"/>
</dbReference>
<dbReference type="SUPFAM" id="SSF88723">
    <property type="entry name" value="PIN domain-like"/>
    <property type="match status" value="1"/>
</dbReference>
<sequence length="891" mass="101739">MSNRTIMLIDGSSLAFRSFYSILDIERFKNKAGLHTNALFSFNRMLDNVLQEFEPSHVLVAFDKSDVTFRTEKYDHYKAGRQKAPSEFKEQMPYFRVLLDAYGIKHYDLINYEADDIIGTLAFQADADDKVVIISGDKDLTQLASDHVTVYITRKGVSDLEAYTPLVIKEKWGITPNQIVDMKGMMGDSSDNYPGITRIGEKTAVKLLKQFGSLENMYDRLDELKASKMKENIINDKEEAYMSKDLAQILQDAPIEIAMDDLVWKEKNIEALVDFYRHMEFNSFLKQIQGDSLNVTSQTEDDKQFADYEIVALQQTDEITSEVLPDYAVYYSETLVDNYHIAEIQAVAWADPLTEKVYIMEKDIAFQSSIFKKWLANPQALKIFYDYKREAVIASRYDCQLEGLDMDILIATYLVDTHNAQELADIVNLLDLSVSVSYDEAVYGKGVKKKVPEELGVFHQHLAKKLQALYLAKEPILLKLDEVVMTDLYYEMELPLAKCLAQLEIIGVKVNQTTLEEKNDQVLSRIKEMEDEIYKMAGEKFNINSPKQLGVILFEKLELPVLKKTKTGYSTAADVLEKLLAKHPIVQAILDYRQIAKLQSTYLAGLPPYIKEDGKIHSRFVQTLTQTGRLSSTDPNLQNIPIRIEEGRLIRQAFVPSQEDWLMFGADYSQIELRVLAHISNDEHMKAAFINGEDIHSATAKRVFHLPEDQPVSADYRRQAKAVNFGIVYGISDYGLSQNLNIPRKEAKAFIDRYFEEFPGIAQYMEEIVAEAKENGYVKTLFNRRRYLPDISASNFNIRSFAERTAMNSPIQGTAADIIKIAMINLQKNLEKEGLESRIILQVHDELILEGPKEEMERLTQLVPEVMEGAAQLSIPLKVDCASGKNWYELK</sequence>
<protein>
    <recommendedName>
        <fullName evidence="10 11">DNA polymerase I</fullName>
        <ecNumber evidence="10 11">2.7.7.7</ecNumber>
    </recommendedName>
</protein>
<dbReference type="CDD" id="cd09898">
    <property type="entry name" value="H3TH_53EXO"/>
    <property type="match status" value="1"/>
</dbReference>
<dbReference type="Gene3D" id="3.30.70.370">
    <property type="match status" value="1"/>
</dbReference>
<dbReference type="EMBL" id="JACBXQ010000004">
    <property type="protein sequence ID" value="MBG9986758.1"/>
    <property type="molecule type" value="Genomic_DNA"/>
</dbReference>
<comment type="caution">
    <text evidence="14">The sequence shown here is derived from an EMBL/GenBank/DDBJ whole genome shotgun (WGS) entry which is preliminary data.</text>
</comment>
<evidence type="ECO:0000256" key="11">
    <source>
        <dbReference type="RuleBase" id="RU004460"/>
    </source>
</evidence>
<dbReference type="NCBIfam" id="NF004397">
    <property type="entry name" value="PRK05755.1"/>
    <property type="match status" value="1"/>
</dbReference>
<keyword evidence="2 11" id="KW-0808">Transferase</keyword>
<comment type="subunit">
    <text evidence="11">Single-chain monomer with multiple functions.</text>
</comment>
<evidence type="ECO:0000259" key="12">
    <source>
        <dbReference type="SMART" id="SM00475"/>
    </source>
</evidence>
<evidence type="ECO:0000256" key="10">
    <source>
        <dbReference type="NCBIfam" id="TIGR00593"/>
    </source>
</evidence>
<reference evidence="14 15" key="1">
    <citation type="submission" date="2020-07" db="EMBL/GenBank/DDBJ databases">
        <title>Facklamia lactis sp. nov., isolated from raw milk.</title>
        <authorList>
            <person name="Doll E.V."/>
            <person name="Huptas C."/>
            <person name="Staib L."/>
            <person name="Wenning M."/>
            <person name="Scherer S."/>
        </authorList>
    </citation>
    <scope>NUCLEOTIDE SEQUENCE [LARGE SCALE GENOMIC DNA]</scope>
    <source>
        <strain evidence="14 15">DSM 111018</strain>
    </source>
</reference>
<dbReference type="InterPro" id="IPR020046">
    <property type="entry name" value="5-3_exonucl_a-hlix_arch_N"/>
</dbReference>
<proteinExistence type="inferred from homology"/>
<dbReference type="Gene3D" id="3.40.50.1010">
    <property type="entry name" value="5'-nuclease"/>
    <property type="match status" value="1"/>
</dbReference>
<keyword evidence="3 11" id="KW-0548">Nucleotidyltransferase</keyword>
<evidence type="ECO:0000256" key="8">
    <source>
        <dbReference type="ARBA" id="ARBA00023204"/>
    </source>
</evidence>
<evidence type="ECO:0000256" key="1">
    <source>
        <dbReference type="ARBA" id="ARBA00007705"/>
    </source>
</evidence>
<dbReference type="InterPro" id="IPR002421">
    <property type="entry name" value="5-3_exonuclease"/>
</dbReference>
<dbReference type="PROSITE" id="PS00447">
    <property type="entry name" value="DNA_POLYMERASE_A"/>
    <property type="match status" value="1"/>
</dbReference>
<dbReference type="Gene3D" id="1.10.150.20">
    <property type="entry name" value="5' to 3' exonuclease, C-terminal subdomain"/>
    <property type="match status" value="2"/>
</dbReference>
<organism evidence="14 15">
    <name type="scientific">Facklamia lactis</name>
    <dbReference type="NCBI Taxonomy" id="2749967"/>
    <lineage>
        <taxon>Bacteria</taxon>
        <taxon>Bacillati</taxon>
        <taxon>Bacillota</taxon>
        <taxon>Bacilli</taxon>
        <taxon>Lactobacillales</taxon>
        <taxon>Aerococcaceae</taxon>
        <taxon>Facklamia</taxon>
    </lineage>
</organism>
<evidence type="ECO:0000313" key="15">
    <source>
        <dbReference type="Proteomes" id="UP000721415"/>
    </source>
</evidence>
<dbReference type="CDD" id="cd09859">
    <property type="entry name" value="PIN_53EXO"/>
    <property type="match status" value="1"/>
</dbReference>
<dbReference type="Gene3D" id="3.30.420.10">
    <property type="entry name" value="Ribonuclease H-like superfamily/Ribonuclease H"/>
    <property type="match status" value="1"/>
</dbReference>
<evidence type="ECO:0000256" key="9">
    <source>
        <dbReference type="ARBA" id="ARBA00049244"/>
    </source>
</evidence>
<dbReference type="SUPFAM" id="SSF53098">
    <property type="entry name" value="Ribonuclease H-like"/>
    <property type="match status" value="1"/>
</dbReference>
<gene>
    <name evidence="11 14" type="primary">polA</name>
    <name evidence="14" type="ORF">HZY91_07590</name>
</gene>
<comment type="function">
    <text evidence="11">In addition to polymerase activity, this DNA polymerase exhibits 5'-3' exonuclease activity.</text>
</comment>
<dbReference type="SMART" id="SM00475">
    <property type="entry name" value="53EXOc"/>
    <property type="match status" value="1"/>
</dbReference>
<comment type="similarity">
    <text evidence="1 11">Belongs to the DNA polymerase type-A family.</text>
</comment>
<dbReference type="SMART" id="SM00279">
    <property type="entry name" value="HhH2"/>
    <property type="match status" value="1"/>
</dbReference>
<evidence type="ECO:0000313" key="14">
    <source>
        <dbReference type="EMBL" id="MBG9986758.1"/>
    </source>
</evidence>
<dbReference type="Proteomes" id="UP000721415">
    <property type="component" value="Unassembled WGS sequence"/>
</dbReference>
<evidence type="ECO:0000256" key="2">
    <source>
        <dbReference type="ARBA" id="ARBA00022679"/>
    </source>
</evidence>
<feature type="domain" description="DNA-directed DNA polymerase family A palm" evidence="13">
    <location>
        <begin position="647"/>
        <end position="855"/>
    </location>
</feature>
<dbReference type="EC" id="2.7.7.7" evidence="10 11"/>
<dbReference type="Pfam" id="PF02739">
    <property type="entry name" value="5_3_exonuc_N"/>
    <property type="match status" value="1"/>
</dbReference>
<dbReference type="NCBIfam" id="TIGR00593">
    <property type="entry name" value="pola"/>
    <property type="match status" value="1"/>
</dbReference>
<keyword evidence="7 11" id="KW-0238">DNA-binding</keyword>
<evidence type="ECO:0000256" key="5">
    <source>
        <dbReference type="ARBA" id="ARBA00022763"/>
    </source>
</evidence>
<dbReference type="InterPro" id="IPR002298">
    <property type="entry name" value="DNA_polymerase_A"/>
</dbReference>
<dbReference type="InterPro" id="IPR008918">
    <property type="entry name" value="HhH2"/>
</dbReference>
<dbReference type="InterPro" id="IPR043502">
    <property type="entry name" value="DNA/RNA_pol_sf"/>
</dbReference>
<evidence type="ECO:0000256" key="3">
    <source>
        <dbReference type="ARBA" id="ARBA00022695"/>
    </source>
</evidence>
<name>A0ABS0LRG5_9LACT</name>
<dbReference type="SUPFAM" id="SSF56672">
    <property type="entry name" value="DNA/RNA polymerases"/>
    <property type="match status" value="1"/>
</dbReference>
<dbReference type="CDD" id="cd08637">
    <property type="entry name" value="DNA_pol_A_pol_I_C"/>
    <property type="match status" value="1"/>
</dbReference>
<dbReference type="InterPro" id="IPR054690">
    <property type="entry name" value="DNA_polI_exonuclease"/>
</dbReference>
<feature type="domain" description="5'-3' exonuclease" evidence="12">
    <location>
        <begin position="3"/>
        <end position="265"/>
    </location>
</feature>
<dbReference type="InterPro" id="IPR001098">
    <property type="entry name" value="DNA-dir_DNA_pol_A_palm_dom"/>
</dbReference>
<keyword evidence="11" id="KW-0540">Nuclease</keyword>
<dbReference type="RefSeq" id="WP_197115672.1">
    <property type="nucleotide sequence ID" value="NZ_JACBXQ010000004.1"/>
</dbReference>
<dbReference type="PANTHER" id="PTHR10133:SF27">
    <property type="entry name" value="DNA POLYMERASE NU"/>
    <property type="match status" value="1"/>
</dbReference>
<dbReference type="GO" id="GO:0003887">
    <property type="term" value="F:DNA-directed DNA polymerase activity"/>
    <property type="evidence" value="ECO:0007669"/>
    <property type="project" value="UniProtKB-EC"/>
</dbReference>
<dbReference type="PRINTS" id="PR00868">
    <property type="entry name" value="DNAPOLI"/>
</dbReference>
<dbReference type="Pfam" id="PF01367">
    <property type="entry name" value="5_3_exonuc"/>
    <property type="match status" value="1"/>
</dbReference>
<keyword evidence="8 11" id="KW-0234">DNA repair</keyword>
<evidence type="ECO:0000259" key="13">
    <source>
        <dbReference type="SMART" id="SM00482"/>
    </source>
</evidence>
<dbReference type="InterPro" id="IPR029060">
    <property type="entry name" value="PIN-like_dom_sf"/>
</dbReference>
<keyword evidence="11" id="KW-0269">Exonuclease</keyword>
<accession>A0ABS0LRG5</accession>
<dbReference type="SUPFAM" id="SSF47807">
    <property type="entry name" value="5' to 3' exonuclease, C-terminal subdomain"/>
    <property type="match status" value="1"/>
</dbReference>
<dbReference type="PANTHER" id="PTHR10133">
    <property type="entry name" value="DNA POLYMERASE I"/>
    <property type="match status" value="1"/>
</dbReference>
<dbReference type="InterPro" id="IPR012337">
    <property type="entry name" value="RNaseH-like_sf"/>
</dbReference>
<keyword evidence="4 11" id="KW-0235">DNA replication</keyword>
<dbReference type="CDD" id="cd06140">
    <property type="entry name" value="DNA_polA_I_Bacillus_like_exo"/>
    <property type="match status" value="1"/>
</dbReference>
<keyword evidence="11" id="KW-0378">Hydrolase</keyword>
<dbReference type="SMART" id="SM00482">
    <property type="entry name" value="POLAc"/>
    <property type="match status" value="1"/>
</dbReference>
<dbReference type="InterPro" id="IPR019760">
    <property type="entry name" value="DNA-dir_DNA_pol_A_CS"/>
</dbReference>
<keyword evidence="5 11" id="KW-0227">DNA damage</keyword>
<evidence type="ECO:0000256" key="4">
    <source>
        <dbReference type="ARBA" id="ARBA00022705"/>
    </source>
</evidence>
<evidence type="ECO:0000256" key="6">
    <source>
        <dbReference type="ARBA" id="ARBA00022932"/>
    </source>
</evidence>
<keyword evidence="6 11" id="KW-0239">DNA-directed DNA polymerase</keyword>
<dbReference type="InterPro" id="IPR036397">
    <property type="entry name" value="RNaseH_sf"/>
</dbReference>